<evidence type="ECO:0000256" key="3">
    <source>
        <dbReference type="ARBA" id="ARBA00022912"/>
    </source>
</evidence>
<keyword evidence="2" id="KW-0378">Hydrolase</keyword>
<comment type="catalytic activity">
    <reaction evidence="4">
        <text>O-phospho-L-seryl-[protein] + H2O = L-seryl-[protein] + phosphate</text>
        <dbReference type="Rhea" id="RHEA:20629"/>
        <dbReference type="Rhea" id="RHEA-COMP:9863"/>
        <dbReference type="Rhea" id="RHEA-COMP:11604"/>
        <dbReference type="ChEBI" id="CHEBI:15377"/>
        <dbReference type="ChEBI" id="CHEBI:29999"/>
        <dbReference type="ChEBI" id="CHEBI:43474"/>
        <dbReference type="ChEBI" id="CHEBI:83421"/>
        <dbReference type="EC" id="3.1.3.16"/>
    </reaction>
</comment>
<dbReference type="PROSITE" id="PS00383">
    <property type="entry name" value="TYR_PHOSPHATASE_1"/>
    <property type="match status" value="1"/>
</dbReference>
<evidence type="ECO:0000259" key="7">
    <source>
        <dbReference type="PROSITE" id="PS50056"/>
    </source>
</evidence>
<dbReference type="GO" id="GO:0007165">
    <property type="term" value="P:signal transduction"/>
    <property type="evidence" value="ECO:0007669"/>
    <property type="project" value="TreeGrafter"/>
</dbReference>
<dbReference type="Gene3D" id="3.90.190.10">
    <property type="entry name" value="Protein tyrosine phosphatase superfamily"/>
    <property type="match status" value="1"/>
</dbReference>
<dbReference type="STRING" id="717646.M2N210"/>
<dbReference type="OrthoDB" id="10252009at2759"/>
<reference evidence="8 9" key="1">
    <citation type="journal article" date="2012" name="PLoS Pathog.">
        <title>Diverse lifestyles and strategies of plant pathogenesis encoded in the genomes of eighteen Dothideomycetes fungi.</title>
        <authorList>
            <person name="Ohm R.A."/>
            <person name="Feau N."/>
            <person name="Henrissat B."/>
            <person name="Schoch C.L."/>
            <person name="Horwitz B.A."/>
            <person name="Barry K.W."/>
            <person name="Condon B.J."/>
            <person name="Copeland A.C."/>
            <person name="Dhillon B."/>
            <person name="Glaser F."/>
            <person name="Hesse C.N."/>
            <person name="Kosti I."/>
            <person name="LaButti K."/>
            <person name="Lindquist E.A."/>
            <person name="Lucas S."/>
            <person name="Salamov A.A."/>
            <person name="Bradshaw R.E."/>
            <person name="Ciuffetti L."/>
            <person name="Hamelin R.C."/>
            <person name="Kema G.H.J."/>
            <person name="Lawrence C."/>
            <person name="Scott J.A."/>
            <person name="Spatafora J.W."/>
            <person name="Turgeon B.G."/>
            <person name="de Wit P.J.G.M."/>
            <person name="Zhong S."/>
            <person name="Goodwin S.B."/>
            <person name="Grigoriev I.V."/>
        </authorList>
    </citation>
    <scope>NUCLEOTIDE SEQUENCE [LARGE SCALE GENOMIC DNA]</scope>
    <source>
        <strain evidence="8 9">UAMH 10762</strain>
    </source>
</reference>
<gene>
    <name evidence="8" type="ORF">BAUCODRAFT_120879</name>
</gene>
<evidence type="ECO:0000313" key="8">
    <source>
        <dbReference type="EMBL" id="EMC97963.1"/>
    </source>
</evidence>
<dbReference type="InterPro" id="IPR020422">
    <property type="entry name" value="TYR_PHOSPHATASE_DUAL_dom"/>
</dbReference>
<dbReference type="AlphaFoldDB" id="M2N210"/>
<evidence type="ECO:0000256" key="4">
    <source>
        <dbReference type="ARBA" id="ARBA00047761"/>
    </source>
</evidence>
<dbReference type="PROSITE" id="PS50056">
    <property type="entry name" value="TYR_PHOSPHATASE_2"/>
    <property type="match status" value="1"/>
</dbReference>
<dbReference type="InterPro" id="IPR029021">
    <property type="entry name" value="Prot-tyrosine_phosphatase-like"/>
</dbReference>
<dbReference type="KEGG" id="bcom:BAUCODRAFT_120879"/>
<proteinExistence type="inferred from homology"/>
<protein>
    <submittedName>
        <fullName evidence="8">Uncharacterized protein</fullName>
    </submittedName>
</protein>
<dbReference type="SUPFAM" id="SSF52799">
    <property type="entry name" value="(Phosphotyrosine protein) phosphatases II"/>
    <property type="match status" value="1"/>
</dbReference>
<organism evidence="8 9">
    <name type="scientific">Baudoinia panamericana (strain UAMH 10762)</name>
    <name type="common">Angels' share fungus</name>
    <name type="synonym">Baudoinia compniacensis (strain UAMH 10762)</name>
    <dbReference type="NCBI Taxonomy" id="717646"/>
    <lineage>
        <taxon>Eukaryota</taxon>
        <taxon>Fungi</taxon>
        <taxon>Dikarya</taxon>
        <taxon>Ascomycota</taxon>
        <taxon>Pezizomycotina</taxon>
        <taxon>Dothideomycetes</taxon>
        <taxon>Dothideomycetidae</taxon>
        <taxon>Mycosphaerellales</taxon>
        <taxon>Teratosphaeriaceae</taxon>
        <taxon>Baudoinia</taxon>
    </lineage>
</organism>
<dbReference type="InterPro" id="IPR000340">
    <property type="entry name" value="Dual-sp_phosphatase_cat-dom"/>
</dbReference>
<feature type="domain" description="Tyrosine specific protein phosphatases" evidence="7">
    <location>
        <begin position="69"/>
        <end position="128"/>
    </location>
</feature>
<dbReference type="eggNOG" id="KOG1716">
    <property type="taxonomic scope" value="Eukaryota"/>
</dbReference>
<dbReference type="GO" id="GO:0004722">
    <property type="term" value="F:protein serine/threonine phosphatase activity"/>
    <property type="evidence" value="ECO:0007669"/>
    <property type="project" value="UniProtKB-EC"/>
</dbReference>
<dbReference type="EMBL" id="KB445553">
    <property type="protein sequence ID" value="EMC97963.1"/>
    <property type="molecule type" value="Genomic_DNA"/>
</dbReference>
<dbReference type="GO" id="GO:0005829">
    <property type="term" value="C:cytosol"/>
    <property type="evidence" value="ECO:0007669"/>
    <property type="project" value="TreeGrafter"/>
</dbReference>
<dbReference type="CDD" id="cd14518">
    <property type="entry name" value="DSP_fungal_YVH1"/>
    <property type="match status" value="1"/>
</dbReference>
<dbReference type="PANTHER" id="PTHR45948">
    <property type="entry name" value="DUAL SPECIFICITY PROTEIN PHOSPHATASE DDB_G0269404-RELATED"/>
    <property type="match status" value="1"/>
</dbReference>
<evidence type="ECO:0000313" key="9">
    <source>
        <dbReference type="Proteomes" id="UP000011761"/>
    </source>
</evidence>
<name>M2N210_BAUPA</name>
<evidence type="ECO:0000256" key="1">
    <source>
        <dbReference type="ARBA" id="ARBA00008601"/>
    </source>
</evidence>
<dbReference type="InterPro" id="IPR016130">
    <property type="entry name" value="Tyr_Pase_AS"/>
</dbReference>
<accession>M2N210</accession>
<sequence length="183" mass="20756">MGWVDHVPRAGNIYIGGLHALYQKPDLFERAKITHILSVLDFDIYEAGHFKEYTHLMIRIDDDPNQNLLQHFEQTNAFIESALSSGGAVFVHCAMGKSRSATVVCAYLMSKYNLTPGKALEQVCEGRPVCSPNPGFMSQLEVYSRMLKAGSREESAAIYREWLRDGFKGDPWVWDKRGREVKL</sequence>
<dbReference type="SMART" id="SM00195">
    <property type="entry name" value="DSPc"/>
    <property type="match status" value="1"/>
</dbReference>
<dbReference type="Pfam" id="PF00782">
    <property type="entry name" value="DSPc"/>
    <property type="match status" value="1"/>
</dbReference>
<dbReference type="InterPro" id="IPR000387">
    <property type="entry name" value="Tyr_Pase_dom"/>
</dbReference>
<dbReference type="PROSITE" id="PS50054">
    <property type="entry name" value="TYR_PHOSPHATASE_DUAL"/>
    <property type="match status" value="1"/>
</dbReference>
<keyword evidence="9" id="KW-1185">Reference proteome</keyword>
<comment type="catalytic activity">
    <reaction evidence="5">
        <text>O-phospho-L-threonyl-[protein] + H2O = L-threonyl-[protein] + phosphate</text>
        <dbReference type="Rhea" id="RHEA:47004"/>
        <dbReference type="Rhea" id="RHEA-COMP:11060"/>
        <dbReference type="Rhea" id="RHEA-COMP:11605"/>
        <dbReference type="ChEBI" id="CHEBI:15377"/>
        <dbReference type="ChEBI" id="CHEBI:30013"/>
        <dbReference type="ChEBI" id="CHEBI:43474"/>
        <dbReference type="ChEBI" id="CHEBI:61977"/>
        <dbReference type="EC" id="3.1.3.16"/>
    </reaction>
</comment>
<dbReference type="GeneID" id="19107545"/>
<dbReference type="OMA" id="CAYLMWK"/>
<feature type="domain" description="Tyrosine-protein phosphatase" evidence="6">
    <location>
        <begin position="5"/>
        <end position="149"/>
    </location>
</feature>
<evidence type="ECO:0000259" key="6">
    <source>
        <dbReference type="PROSITE" id="PS50054"/>
    </source>
</evidence>
<comment type="similarity">
    <text evidence="1">Belongs to the protein-tyrosine phosphatase family. Non-receptor class dual specificity subfamily.</text>
</comment>
<keyword evidence="3" id="KW-0904">Protein phosphatase</keyword>
<dbReference type="RefSeq" id="XP_007674821.1">
    <property type="nucleotide sequence ID" value="XM_007676631.1"/>
</dbReference>
<dbReference type="HOGENOM" id="CLU_027074_11_2_1"/>
<dbReference type="GO" id="GO:0004725">
    <property type="term" value="F:protein tyrosine phosphatase activity"/>
    <property type="evidence" value="ECO:0007669"/>
    <property type="project" value="TreeGrafter"/>
</dbReference>
<dbReference type="Proteomes" id="UP000011761">
    <property type="component" value="Unassembled WGS sequence"/>
</dbReference>
<dbReference type="PANTHER" id="PTHR45948:SF2">
    <property type="entry name" value="DUAL SPECIFICITY PROTEIN PHOSPHATASE"/>
    <property type="match status" value="1"/>
</dbReference>
<evidence type="ECO:0000256" key="2">
    <source>
        <dbReference type="ARBA" id="ARBA00022801"/>
    </source>
</evidence>
<evidence type="ECO:0000256" key="5">
    <source>
        <dbReference type="ARBA" id="ARBA00048336"/>
    </source>
</evidence>